<dbReference type="PIRSF" id="PIRSF005962">
    <property type="entry name" value="Pept_M20D_amidohydro"/>
    <property type="match status" value="1"/>
</dbReference>
<dbReference type="GO" id="GO:0019877">
    <property type="term" value="P:diaminopimelate biosynthetic process"/>
    <property type="evidence" value="ECO:0007669"/>
    <property type="project" value="UniProtKB-ARBA"/>
</dbReference>
<dbReference type="Pfam" id="PF07687">
    <property type="entry name" value="M20_dimer"/>
    <property type="match status" value="1"/>
</dbReference>
<dbReference type="CDD" id="cd05666">
    <property type="entry name" value="M20_Acy1-like"/>
    <property type="match status" value="1"/>
</dbReference>
<protein>
    <recommendedName>
        <fullName evidence="3">Peptidase M20 dimerisation domain-containing protein</fullName>
    </recommendedName>
</protein>
<dbReference type="InterPro" id="IPR036264">
    <property type="entry name" value="Bact_exopeptidase_dim_dom"/>
</dbReference>
<accession>A0A074JI46</accession>
<comment type="caution">
    <text evidence="4">The sequence shown here is derived from an EMBL/GenBank/DDBJ whole genome shotgun (WGS) entry which is preliminary data.</text>
</comment>
<dbReference type="InterPro" id="IPR002933">
    <property type="entry name" value="Peptidase_M20"/>
</dbReference>
<feature type="binding site" evidence="2">
    <location>
        <position position="108"/>
    </location>
    <ligand>
        <name>Mn(2+)</name>
        <dbReference type="ChEBI" id="CHEBI:29035"/>
        <label>2</label>
    </ligand>
</feature>
<dbReference type="GO" id="GO:0046872">
    <property type="term" value="F:metal ion binding"/>
    <property type="evidence" value="ECO:0007669"/>
    <property type="project" value="UniProtKB-KW"/>
</dbReference>
<dbReference type="InterPro" id="IPR011650">
    <property type="entry name" value="Peptidase_M20_dimer"/>
</dbReference>
<dbReference type="GO" id="GO:0050118">
    <property type="term" value="F:N-acetyldiaminopimelate deacetylase activity"/>
    <property type="evidence" value="ECO:0007669"/>
    <property type="project" value="UniProtKB-ARBA"/>
</dbReference>
<feature type="binding site" evidence="2">
    <location>
        <position position="141"/>
    </location>
    <ligand>
        <name>Mn(2+)</name>
        <dbReference type="ChEBI" id="CHEBI:29035"/>
        <label>2</label>
    </ligand>
</feature>
<keyword evidence="5" id="KW-1185">Reference proteome</keyword>
<gene>
    <name evidence="4" type="ORF">TP2_00950</name>
</gene>
<dbReference type="NCBIfam" id="TIGR01891">
    <property type="entry name" value="amidohydrolases"/>
    <property type="match status" value="1"/>
</dbReference>
<keyword evidence="2" id="KW-0479">Metal-binding</keyword>
<proteinExistence type="predicted"/>
<dbReference type="eggNOG" id="COG1473">
    <property type="taxonomic scope" value="Bacteria"/>
</dbReference>
<reference evidence="4 5" key="1">
    <citation type="submission" date="2013-07" db="EMBL/GenBank/DDBJ databases">
        <title>Thioclava pacifica DSM 10166 Genome Sequencing.</title>
        <authorList>
            <person name="Lai Q."/>
            <person name="Shao Z."/>
        </authorList>
    </citation>
    <scope>NUCLEOTIDE SEQUENCE [LARGE SCALE GENOMIC DNA]</scope>
    <source>
        <strain evidence="4 5">DSM 10166</strain>
    </source>
</reference>
<evidence type="ECO:0000256" key="1">
    <source>
        <dbReference type="ARBA" id="ARBA00022801"/>
    </source>
</evidence>
<dbReference type="InterPro" id="IPR017439">
    <property type="entry name" value="Amidohydrolase"/>
</dbReference>
<dbReference type="SUPFAM" id="SSF53187">
    <property type="entry name" value="Zn-dependent exopeptidases"/>
    <property type="match status" value="1"/>
</dbReference>
<keyword evidence="2" id="KW-0464">Manganese</keyword>
<dbReference type="STRING" id="1353537.TP2_00950"/>
<evidence type="ECO:0000313" key="4">
    <source>
        <dbReference type="EMBL" id="KEO56119.1"/>
    </source>
</evidence>
<evidence type="ECO:0000259" key="3">
    <source>
        <dbReference type="Pfam" id="PF07687"/>
    </source>
</evidence>
<dbReference type="OrthoDB" id="9777385at2"/>
<dbReference type="Gene3D" id="3.30.70.360">
    <property type="match status" value="1"/>
</dbReference>
<dbReference type="PANTHER" id="PTHR11014:SF63">
    <property type="entry name" value="METALLOPEPTIDASE, PUTATIVE (AFU_ORTHOLOGUE AFUA_6G09600)-RELATED"/>
    <property type="match status" value="1"/>
</dbReference>
<dbReference type="Proteomes" id="UP000027432">
    <property type="component" value="Unassembled WGS sequence"/>
</dbReference>
<evidence type="ECO:0000256" key="2">
    <source>
        <dbReference type="PIRSR" id="PIRSR005962-1"/>
    </source>
</evidence>
<dbReference type="EMBL" id="AUND01000001">
    <property type="protein sequence ID" value="KEO56119.1"/>
    <property type="molecule type" value="Genomic_DNA"/>
</dbReference>
<organism evidence="4 5">
    <name type="scientific">Thioclava pacifica DSM 10166</name>
    <dbReference type="NCBI Taxonomy" id="1353537"/>
    <lineage>
        <taxon>Bacteria</taxon>
        <taxon>Pseudomonadati</taxon>
        <taxon>Pseudomonadota</taxon>
        <taxon>Alphaproteobacteria</taxon>
        <taxon>Rhodobacterales</taxon>
        <taxon>Paracoccaceae</taxon>
        <taxon>Thioclava</taxon>
    </lineage>
</organism>
<dbReference type="PANTHER" id="PTHR11014">
    <property type="entry name" value="PEPTIDASE M20 FAMILY MEMBER"/>
    <property type="match status" value="1"/>
</dbReference>
<feature type="binding site" evidence="2">
    <location>
        <position position="167"/>
    </location>
    <ligand>
        <name>Mn(2+)</name>
        <dbReference type="ChEBI" id="CHEBI:29035"/>
        <label>2</label>
    </ligand>
</feature>
<sequence>MPIKNRFAQMLPEAVEWRHDFHRNPELLYDLPRTSARVAELLRAFGCDEVVEGIGKTGVVGVIEGQGARKGGLRCVGLRADMDALPVEEKTGAAYASQTPGKMHACGHDGHTATLLAAAKYLCETRAFSGRAVMIFQPAEEGGAGARAMIRDGLMERFEIEEVYALHNMPGMVAGSFGIRPGAMMAAADFFEITLEGKGGHAAKPQETTDPVPIAAHLILALQSIVARTTDPFEEIVLSVTTLASDSKALNVIGNSVTLGGTVRTMSAATRDLAETRLREITQGVAATHNARATVDYRRGYPVTRNDAAAAEAAAHVAEAVAGSVDRAVAPMMGAEDFAYMLEARPGAYGFIGNGDSAPLHHAQYDFNDAILPAGASWFVGMIETRLPSE</sequence>
<evidence type="ECO:0000313" key="5">
    <source>
        <dbReference type="Proteomes" id="UP000027432"/>
    </source>
</evidence>
<feature type="domain" description="Peptidase M20 dimerisation" evidence="3">
    <location>
        <begin position="191"/>
        <end position="282"/>
    </location>
</feature>
<name>A0A074JI46_9RHOB</name>
<dbReference type="FunFam" id="3.30.70.360:FF:000001">
    <property type="entry name" value="N-acetyldiaminopimelate deacetylase"/>
    <property type="match status" value="1"/>
</dbReference>
<dbReference type="SUPFAM" id="SSF55031">
    <property type="entry name" value="Bacterial exopeptidase dimerisation domain"/>
    <property type="match status" value="1"/>
</dbReference>
<keyword evidence="1" id="KW-0378">Hydrolase</keyword>
<dbReference type="Pfam" id="PF01546">
    <property type="entry name" value="Peptidase_M20"/>
    <property type="match status" value="1"/>
</dbReference>
<dbReference type="AlphaFoldDB" id="A0A074JI46"/>
<comment type="cofactor">
    <cofactor evidence="2">
        <name>Mn(2+)</name>
        <dbReference type="ChEBI" id="CHEBI:29035"/>
    </cofactor>
    <text evidence="2">The Mn(2+) ion enhances activity.</text>
</comment>
<feature type="binding site" evidence="2">
    <location>
        <position position="106"/>
    </location>
    <ligand>
        <name>Mn(2+)</name>
        <dbReference type="ChEBI" id="CHEBI:29035"/>
        <label>2</label>
    </ligand>
</feature>
<dbReference type="Gene3D" id="3.40.630.10">
    <property type="entry name" value="Zn peptidases"/>
    <property type="match status" value="1"/>
</dbReference>
<dbReference type="RefSeq" id="WP_038072391.1">
    <property type="nucleotide sequence ID" value="NZ_AUND01000001.1"/>
</dbReference>
<feature type="binding site" evidence="2">
    <location>
        <position position="361"/>
    </location>
    <ligand>
        <name>Mn(2+)</name>
        <dbReference type="ChEBI" id="CHEBI:29035"/>
        <label>2</label>
    </ligand>
</feature>